<evidence type="ECO:0000313" key="1">
    <source>
        <dbReference type="EMBL" id="KAF2595080.1"/>
    </source>
</evidence>
<name>A0A8S9KII7_BRACR</name>
<protein>
    <recommendedName>
        <fullName evidence="2">Non-haem dioxygenase N-terminal domain-containing protein</fullName>
    </recommendedName>
</protein>
<proteinExistence type="predicted"/>
<organism evidence="1">
    <name type="scientific">Brassica cretica</name>
    <name type="common">Mustard</name>
    <dbReference type="NCBI Taxonomy" id="69181"/>
    <lineage>
        <taxon>Eukaryota</taxon>
        <taxon>Viridiplantae</taxon>
        <taxon>Streptophyta</taxon>
        <taxon>Embryophyta</taxon>
        <taxon>Tracheophyta</taxon>
        <taxon>Spermatophyta</taxon>
        <taxon>Magnoliopsida</taxon>
        <taxon>eudicotyledons</taxon>
        <taxon>Gunneridae</taxon>
        <taxon>Pentapetalae</taxon>
        <taxon>rosids</taxon>
        <taxon>malvids</taxon>
        <taxon>Brassicales</taxon>
        <taxon>Brassicaceae</taxon>
        <taxon>Brassiceae</taxon>
        <taxon>Brassica</taxon>
    </lineage>
</organism>
<gene>
    <name evidence="1" type="ORF">F2Q70_00043065</name>
</gene>
<comment type="caution">
    <text evidence="1">The sequence shown here is derived from an EMBL/GenBank/DDBJ whole genome shotgun (WGS) entry which is preliminary data.</text>
</comment>
<evidence type="ECO:0008006" key="2">
    <source>
        <dbReference type="Google" id="ProtNLM"/>
    </source>
</evidence>
<dbReference type="EMBL" id="QGKY02000164">
    <property type="protein sequence ID" value="KAF2595080.1"/>
    <property type="molecule type" value="Genomic_DNA"/>
</dbReference>
<reference evidence="1" key="1">
    <citation type="submission" date="2019-12" db="EMBL/GenBank/DDBJ databases">
        <title>Genome sequencing and annotation of Brassica cretica.</title>
        <authorList>
            <person name="Studholme D.J."/>
            <person name="Sarris P.F."/>
        </authorList>
    </citation>
    <scope>NUCLEOTIDE SEQUENCE</scope>
    <source>
        <strain evidence="1">PFS-102/07</strain>
        <tissue evidence="1">Leaf</tissue>
    </source>
</reference>
<sequence length="134" mass="15378">MVSLETTLALHLPVIDFASPNLKPRTIEWDSVRGDVRRALEEYGCFEASFYNFPVKHRKDVSKETKMKIKSTSLLISFGPKERKFHVVLNGRVLISDEDGNEHKILCWVVFFILIDITPSMPLSKESNTPFLKP</sequence>
<dbReference type="AlphaFoldDB" id="A0A8S9KII7"/>
<dbReference type="SUPFAM" id="SSF51197">
    <property type="entry name" value="Clavaminate synthase-like"/>
    <property type="match status" value="1"/>
</dbReference>
<accession>A0A8S9KII7</accession>